<dbReference type="SUPFAM" id="SSF53335">
    <property type="entry name" value="S-adenosyl-L-methionine-dependent methyltransferases"/>
    <property type="match status" value="1"/>
</dbReference>
<evidence type="ECO:0000256" key="2">
    <source>
        <dbReference type="ARBA" id="ARBA00022603"/>
    </source>
</evidence>
<dbReference type="InterPro" id="IPR057206">
    <property type="entry name" value="DUF7884"/>
</dbReference>
<keyword evidence="3" id="KW-0808">Transferase</keyword>
<keyword evidence="2 7" id="KW-0489">Methyltransferase</keyword>
<dbReference type="PIRSF" id="PIRSF003085">
    <property type="entry name" value="CMAS"/>
    <property type="match status" value="1"/>
</dbReference>
<dbReference type="InterPro" id="IPR050723">
    <property type="entry name" value="CFA/CMAS"/>
</dbReference>
<proteinExistence type="inferred from homology"/>
<comment type="similarity">
    <text evidence="1">Belongs to the CFA/CMAS family.</text>
</comment>
<accession>A0ABS3LU11</accession>
<dbReference type="Proteomes" id="UP000664771">
    <property type="component" value="Unassembled WGS sequence"/>
</dbReference>
<keyword evidence="5" id="KW-0443">Lipid metabolism</keyword>
<evidence type="ECO:0000256" key="1">
    <source>
        <dbReference type="ARBA" id="ARBA00010815"/>
    </source>
</evidence>
<sequence>MRILDLMLRRFIDVGSLEVTYPDGLRKTYGSIGSGPHAAMTIHTSDAERRLVLNPGLAFGEAYMDGAISPDGCDIYALLHVLMENAMAPSSGGSLVGERVASSVRYLRRSWIQFNPEKRSRSNVAHHYDLDGRLYQLFLDKDRQYSCAYFQTGHETLDEAQEAKKRHIAAKLKLDRPGLTVLDIGCGWGGMALTLARDYGAHVVGITLSTEQLQTARARAAEAGLSDRVRFELLDYRLLRTCYDRIVSVGMFEHVGVGHYRTFFEKVRDSLKDDGVAVIHSIGRNDSPGTTNPWIDKYIFPGGYSPALSETLAAIETTGLWVTDCEILRLHYAKTLEIWRERFNARRADAAALYDERFCRMFEFYLAGAELSFRVQGHMNFQLQLTRAIDATPLTRDYMFEAEKRSS</sequence>
<dbReference type="GO" id="GO:0032259">
    <property type="term" value="P:methylation"/>
    <property type="evidence" value="ECO:0007669"/>
    <property type="project" value="UniProtKB-KW"/>
</dbReference>
<evidence type="ECO:0000313" key="8">
    <source>
        <dbReference type="Proteomes" id="UP000664771"/>
    </source>
</evidence>
<protein>
    <submittedName>
        <fullName evidence="7">Class I SAM-dependent methyltransferase</fullName>
    </submittedName>
</protein>
<dbReference type="InterPro" id="IPR003333">
    <property type="entry name" value="CMAS"/>
</dbReference>
<dbReference type="EMBL" id="JAFVMF010000005">
    <property type="protein sequence ID" value="MBO1359386.1"/>
    <property type="molecule type" value="Genomic_DNA"/>
</dbReference>
<dbReference type="GO" id="GO:0008168">
    <property type="term" value="F:methyltransferase activity"/>
    <property type="evidence" value="ECO:0007669"/>
    <property type="project" value="UniProtKB-KW"/>
</dbReference>
<dbReference type="PANTHER" id="PTHR43667">
    <property type="entry name" value="CYCLOPROPANE-FATTY-ACYL-PHOSPHOLIPID SYNTHASE"/>
    <property type="match status" value="1"/>
</dbReference>
<dbReference type="InterPro" id="IPR029063">
    <property type="entry name" value="SAM-dependent_MTases_sf"/>
</dbReference>
<organism evidence="7 8">
    <name type="scientific">Acetobacter sacchari</name>
    <dbReference type="NCBI Taxonomy" id="2661687"/>
    <lineage>
        <taxon>Bacteria</taxon>
        <taxon>Pseudomonadati</taxon>
        <taxon>Pseudomonadota</taxon>
        <taxon>Alphaproteobacteria</taxon>
        <taxon>Acetobacterales</taxon>
        <taxon>Acetobacteraceae</taxon>
        <taxon>Acetobacter</taxon>
    </lineage>
</organism>
<evidence type="ECO:0000256" key="5">
    <source>
        <dbReference type="ARBA" id="ARBA00023098"/>
    </source>
</evidence>
<evidence type="ECO:0000313" key="7">
    <source>
        <dbReference type="EMBL" id="MBO1359386.1"/>
    </source>
</evidence>
<dbReference type="Pfam" id="PF25371">
    <property type="entry name" value="DUF7884"/>
    <property type="match status" value="1"/>
</dbReference>
<dbReference type="Pfam" id="PF02353">
    <property type="entry name" value="CMAS"/>
    <property type="match status" value="1"/>
</dbReference>
<feature type="domain" description="DUF7884" evidence="6">
    <location>
        <begin position="15"/>
        <end position="86"/>
    </location>
</feature>
<comment type="caution">
    <text evidence="7">The sequence shown here is derived from an EMBL/GenBank/DDBJ whole genome shotgun (WGS) entry which is preliminary data.</text>
</comment>
<evidence type="ECO:0000256" key="4">
    <source>
        <dbReference type="ARBA" id="ARBA00022691"/>
    </source>
</evidence>
<name>A0ABS3LU11_9PROT</name>
<keyword evidence="8" id="KW-1185">Reference proteome</keyword>
<evidence type="ECO:0000259" key="6">
    <source>
        <dbReference type="Pfam" id="PF25371"/>
    </source>
</evidence>
<evidence type="ECO:0000256" key="3">
    <source>
        <dbReference type="ARBA" id="ARBA00022679"/>
    </source>
</evidence>
<keyword evidence="4" id="KW-0949">S-adenosyl-L-methionine</keyword>
<gene>
    <name evidence="7" type="ORF">J2D73_06195</name>
</gene>
<dbReference type="PANTHER" id="PTHR43667:SF1">
    <property type="entry name" value="CYCLOPROPANE-FATTY-ACYL-PHOSPHOLIPID SYNTHASE"/>
    <property type="match status" value="1"/>
</dbReference>
<dbReference type="CDD" id="cd02440">
    <property type="entry name" value="AdoMet_MTases"/>
    <property type="match status" value="1"/>
</dbReference>
<reference evidence="7 8" key="1">
    <citation type="submission" date="2021-03" db="EMBL/GenBank/DDBJ databases">
        <title>The complete genome sequence of Acetobacter sacchari TBRC 11175.</title>
        <authorList>
            <person name="Charoenyingcharoen P."/>
            <person name="Yukphan P."/>
        </authorList>
    </citation>
    <scope>NUCLEOTIDE SEQUENCE [LARGE SCALE GENOMIC DNA]</scope>
    <source>
        <strain evidence="7 8">TBRC 11175</strain>
    </source>
</reference>
<dbReference type="Gene3D" id="3.40.50.150">
    <property type="entry name" value="Vaccinia Virus protein VP39"/>
    <property type="match status" value="1"/>
</dbReference>
<dbReference type="RefSeq" id="WP_207880352.1">
    <property type="nucleotide sequence ID" value="NZ_JAFVMF010000005.1"/>
</dbReference>